<feature type="transmembrane region" description="Helical" evidence="6">
    <location>
        <begin position="278"/>
        <end position="298"/>
    </location>
</feature>
<dbReference type="GO" id="GO:0016020">
    <property type="term" value="C:membrane"/>
    <property type="evidence" value="ECO:0007669"/>
    <property type="project" value="UniProtKB-SubCell"/>
</dbReference>
<evidence type="ECO:0000313" key="9">
    <source>
        <dbReference type="Proteomes" id="UP000050794"/>
    </source>
</evidence>
<comment type="subcellular location">
    <subcellularLocation>
        <location evidence="1">Membrane</location>
        <topology evidence="1">Multi-pass membrane protein</topology>
    </subcellularLocation>
</comment>
<feature type="region of interest" description="Disordered" evidence="5">
    <location>
        <begin position="39"/>
        <end position="58"/>
    </location>
</feature>
<dbReference type="Proteomes" id="UP000050794">
    <property type="component" value="Unassembled WGS sequence"/>
</dbReference>
<evidence type="ECO:0000256" key="2">
    <source>
        <dbReference type="ARBA" id="ARBA00022692"/>
    </source>
</evidence>
<dbReference type="SUPFAM" id="SSF103473">
    <property type="entry name" value="MFS general substrate transporter"/>
    <property type="match status" value="1"/>
</dbReference>
<dbReference type="InterPro" id="IPR020846">
    <property type="entry name" value="MFS_dom"/>
</dbReference>
<keyword evidence="4 6" id="KW-0472">Membrane</keyword>
<dbReference type="Pfam" id="PF00083">
    <property type="entry name" value="Sugar_tr"/>
    <property type="match status" value="1"/>
</dbReference>
<dbReference type="EMBL" id="UYWY01025855">
    <property type="protein sequence ID" value="VDM50027.1"/>
    <property type="molecule type" value="Genomic_DNA"/>
</dbReference>
<evidence type="ECO:0000256" key="1">
    <source>
        <dbReference type="ARBA" id="ARBA00004141"/>
    </source>
</evidence>
<keyword evidence="3 6" id="KW-1133">Transmembrane helix</keyword>
<gene>
    <name evidence="8" type="ORF">TCNE_LOCUS18706</name>
</gene>
<sequence>MVSNDVPQGGSAPALSTSQGAPSQATVVNESAEVVDQSASVFPAQNDDSKHHPQPASNSSYNELFIESGSADDLYAKLDTNKVLAAYGIYGRYQLISYVLCLSVHFFYAGMIMIMTFIGKPEGLRCEINNKTGLFMKDTTGEDACILLSGTGESFICGDVPGTKLINPDSRWPHKSIWSEFHLLCSNIFVREAGICLFSLGSLFAALVVTHISDLYGRRTILLISVYASVIINVVISFSPSYAFFVAMRFLAGVFGDSFYTVAFILSCEVVSRQFRPWIGLIYIVFWVGGYLYVGILTLAISSWRYLCLCAAAPGLLTVAYLWVMPESPYWMISHRRTEKIKEYIAIANWINNEHIDLSQCQVDSDIAMRIETVNKRRSAIEVLKSKRMCFMLLINGFITYDLILMHFSNQFFYLIKPLL</sequence>
<evidence type="ECO:0000259" key="7">
    <source>
        <dbReference type="PROSITE" id="PS50850"/>
    </source>
</evidence>
<organism evidence="9 10">
    <name type="scientific">Toxocara canis</name>
    <name type="common">Canine roundworm</name>
    <dbReference type="NCBI Taxonomy" id="6265"/>
    <lineage>
        <taxon>Eukaryota</taxon>
        <taxon>Metazoa</taxon>
        <taxon>Ecdysozoa</taxon>
        <taxon>Nematoda</taxon>
        <taxon>Chromadorea</taxon>
        <taxon>Rhabditida</taxon>
        <taxon>Spirurina</taxon>
        <taxon>Ascaridomorpha</taxon>
        <taxon>Ascaridoidea</taxon>
        <taxon>Toxocaridae</taxon>
        <taxon>Toxocara</taxon>
    </lineage>
</organism>
<dbReference type="PROSITE" id="PS50850">
    <property type="entry name" value="MFS"/>
    <property type="match status" value="1"/>
</dbReference>
<feature type="region of interest" description="Disordered" evidence="5">
    <location>
        <begin position="1"/>
        <end position="31"/>
    </location>
</feature>
<feature type="domain" description="Major facilitator superfamily (MFS) profile" evidence="7">
    <location>
        <begin position="146"/>
        <end position="420"/>
    </location>
</feature>
<evidence type="ECO:0000256" key="6">
    <source>
        <dbReference type="SAM" id="Phobius"/>
    </source>
</evidence>
<evidence type="ECO:0000313" key="10">
    <source>
        <dbReference type="WBParaSite" id="TCNE_0001871001-mRNA-1"/>
    </source>
</evidence>
<dbReference type="WBParaSite" id="TCNE_0001871001-mRNA-1">
    <property type="protein sequence ID" value="TCNE_0001871001-mRNA-1"/>
    <property type="gene ID" value="TCNE_0001871001"/>
</dbReference>
<feature type="transmembrane region" description="Helical" evidence="6">
    <location>
        <begin position="393"/>
        <end position="416"/>
    </location>
</feature>
<keyword evidence="2 6" id="KW-0812">Transmembrane</keyword>
<proteinExistence type="predicted"/>
<feature type="transmembrane region" description="Helical" evidence="6">
    <location>
        <begin position="221"/>
        <end position="238"/>
    </location>
</feature>
<feature type="transmembrane region" description="Helical" evidence="6">
    <location>
        <begin position="95"/>
        <end position="118"/>
    </location>
</feature>
<dbReference type="InterPro" id="IPR005828">
    <property type="entry name" value="MFS_sugar_transport-like"/>
</dbReference>
<keyword evidence="9" id="KW-1185">Reference proteome</keyword>
<name>A0A183VD86_TOXCA</name>
<dbReference type="PANTHER" id="PTHR24064">
    <property type="entry name" value="SOLUTE CARRIER FAMILY 22 MEMBER"/>
    <property type="match status" value="1"/>
</dbReference>
<accession>A0A183VD86</accession>
<reference evidence="8 9" key="2">
    <citation type="submission" date="2018-11" db="EMBL/GenBank/DDBJ databases">
        <authorList>
            <consortium name="Pathogen Informatics"/>
        </authorList>
    </citation>
    <scope>NUCLEOTIDE SEQUENCE [LARGE SCALE GENOMIC DNA]</scope>
</reference>
<dbReference type="AlphaFoldDB" id="A0A183VD86"/>
<protein>
    <submittedName>
        <fullName evidence="10">MFS domain-containing protein</fullName>
    </submittedName>
</protein>
<evidence type="ECO:0000256" key="3">
    <source>
        <dbReference type="ARBA" id="ARBA00022989"/>
    </source>
</evidence>
<dbReference type="InterPro" id="IPR036259">
    <property type="entry name" value="MFS_trans_sf"/>
</dbReference>
<evidence type="ECO:0000256" key="4">
    <source>
        <dbReference type="ARBA" id="ARBA00023136"/>
    </source>
</evidence>
<feature type="transmembrane region" description="Helical" evidence="6">
    <location>
        <begin position="188"/>
        <end position="209"/>
    </location>
</feature>
<dbReference type="GO" id="GO:0022857">
    <property type="term" value="F:transmembrane transporter activity"/>
    <property type="evidence" value="ECO:0007669"/>
    <property type="project" value="InterPro"/>
</dbReference>
<dbReference type="Gene3D" id="1.20.1250.20">
    <property type="entry name" value="MFS general substrate transporter like domains"/>
    <property type="match status" value="1"/>
</dbReference>
<feature type="transmembrane region" description="Helical" evidence="6">
    <location>
        <begin position="244"/>
        <end position="266"/>
    </location>
</feature>
<reference evidence="10" key="1">
    <citation type="submission" date="2016-06" db="UniProtKB">
        <authorList>
            <consortium name="WormBaseParasite"/>
        </authorList>
    </citation>
    <scope>IDENTIFICATION</scope>
</reference>
<evidence type="ECO:0000313" key="8">
    <source>
        <dbReference type="EMBL" id="VDM50027.1"/>
    </source>
</evidence>
<evidence type="ECO:0000256" key="5">
    <source>
        <dbReference type="SAM" id="MobiDB-lite"/>
    </source>
</evidence>
<feature type="transmembrane region" description="Helical" evidence="6">
    <location>
        <begin position="304"/>
        <end position="324"/>
    </location>
</feature>
<feature type="compositionally biased region" description="Polar residues" evidence="5">
    <location>
        <begin position="14"/>
        <end position="29"/>
    </location>
</feature>